<name>A0AAD9VGT0_ACRCE</name>
<accession>A0AAD9VGT0</accession>
<comment type="caution">
    <text evidence="1">The sequence shown here is derived from an EMBL/GenBank/DDBJ whole genome shotgun (WGS) entry which is preliminary data.</text>
</comment>
<sequence length="195" mass="21716">MLGHTLVELFGNIVFNFTRSVAERCDIDDRDDVANTIGYYPLEDTGKEWYAQHTGELIYQEYSNSKATSADYLTSSGSLRAQLIDASSTSATTHTPELSPEARDMAWKSLRPSISRTVLNSLSYGFLISVLSATVCAVDPLWKWLDVAMDVAIIESGEDEFVFFSPLDSVTTNLKTEMHYINDGSHPLLLDRTCI</sequence>
<dbReference type="EMBL" id="JARQWQ010000001">
    <property type="protein sequence ID" value="KAK2573916.1"/>
    <property type="molecule type" value="Genomic_DNA"/>
</dbReference>
<evidence type="ECO:0000313" key="1">
    <source>
        <dbReference type="EMBL" id="KAK2573916.1"/>
    </source>
</evidence>
<keyword evidence="2" id="KW-1185">Reference proteome</keyword>
<dbReference type="AlphaFoldDB" id="A0AAD9VGT0"/>
<reference evidence="1" key="2">
    <citation type="journal article" date="2023" name="Science">
        <title>Genomic signatures of disease resistance in endangered staghorn corals.</title>
        <authorList>
            <person name="Vollmer S.V."/>
            <person name="Selwyn J.D."/>
            <person name="Despard B.A."/>
            <person name="Roesel C.L."/>
        </authorList>
    </citation>
    <scope>NUCLEOTIDE SEQUENCE</scope>
    <source>
        <strain evidence="1">K2</strain>
    </source>
</reference>
<evidence type="ECO:0000313" key="2">
    <source>
        <dbReference type="Proteomes" id="UP001249851"/>
    </source>
</evidence>
<reference evidence="1" key="1">
    <citation type="journal article" date="2023" name="G3 (Bethesda)">
        <title>Whole genome assembly and annotation of the endangered Caribbean coral Acropora cervicornis.</title>
        <authorList>
            <person name="Selwyn J.D."/>
            <person name="Vollmer S.V."/>
        </authorList>
    </citation>
    <scope>NUCLEOTIDE SEQUENCE</scope>
    <source>
        <strain evidence="1">K2</strain>
    </source>
</reference>
<gene>
    <name evidence="1" type="ORF">P5673_000023</name>
</gene>
<dbReference type="Proteomes" id="UP001249851">
    <property type="component" value="Unassembled WGS sequence"/>
</dbReference>
<protein>
    <submittedName>
        <fullName evidence="1">Uncharacterized protein</fullName>
    </submittedName>
</protein>
<proteinExistence type="predicted"/>
<organism evidence="1 2">
    <name type="scientific">Acropora cervicornis</name>
    <name type="common">Staghorn coral</name>
    <dbReference type="NCBI Taxonomy" id="6130"/>
    <lineage>
        <taxon>Eukaryota</taxon>
        <taxon>Metazoa</taxon>
        <taxon>Cnidaria</taxon>
        <taxon>Anthozoa</taxon>
        <taxon>Hexacorallia</taxon>
        <taxon>Scleractinia</taxon>
        <taxon>Astrocoeniina</taxon>
        <taxon>Acroporidae</taxon>
        <taxon>Acropora</taxon>
    </lineage>
</organism>